<dbReference type="PROSITE" id="PS51257">
    <property type="entry name" value="PROKAR_LIPOPROTEIN"/>
    <property type="match status" value="1"/>
</dbReference>
<dbReference type="SUPFAM" id="SSF81296">
    <property type="entry name" value="E set domains"/>
    <property type="match status" value="2"/>
</dbReference>
<dbReference type="InterPro" id="IPR013783">
    <property type="entry name" value="Ig-like_fold"/>
</dbReference>
<name>A0A0S7BWV5_9BACT</name>
<dbReference type="STRING" id="1678841.TBC1_111043"/>
<dbReference type="AlphaFoldDB" id="A0A0S7BWV5"/>
<reference evidence="1" key="1">
    <citation type="journal article" date="2015" name="Genome Announc.">
        <title>Draft Genome Sequence of Bacteroidales Strain TBC1, a Novel Isolate from a Methanogenic Wastewater Treatment System.</title>
        <authorList>
            <person name="Tourlousse D.M."/>
            <person name="Matsuura N."/>
            <person name="Sun L."/>
            <person name="Toyonaga M."/>
            <person name="Kuroda K."/>
            <person name="Ohashi A."/>
            <person name="Cruz R."/>
            <person name="Yamaguchi T."/>
            <person name="Sekiguchi Y."/>
        </authorList>
    </citation>
    <scope>NUCLEOTIDE SEQUENCE [LARGE SCALE GENOMIC DNA]</scope>
    <source>
        <strain evidence="1">TBC1</strain>
    </source>
</reference>
<protein>
    <recommendedName>
        <fullName evidence="3">CBM20 domain-containing protein</fullName>
    </recommendedName>
</protein>
<organism evidence="1">
    <name type="scientific">Lentimicrobium saccharophilum</name>
    <dbReference type="NCBI Taxonomy" id="1678841"/>
    <lineage>
        <taxon>Bacteria</taxon>
        <taxon>Pseudomonadati</taxon>
        <taxon>Bacteroidota</taxon>
        <taxon>Bacteroidia</taxon>
        <taxon>Bacteroidales</taxon>
        <taxon>Lentimicrobiaceae</taxon>
        <taxon>Lentimicrobium</taxon>
    </lineage>
</organism>
<sequence length="339" mass="39020">MRITRKYSTIIRMAMIGFHVILFTSCYRQEIVLDRLPANTPSGAEIYVAGNFNNWDPGDQRFRMERRANGIYSITLPRGVGKLEYKFTRGDWTTAEKNECGYDTPNRSLRYGEHKTVLNTVYCWGDTEPMNCIQKTLVISELPENTPDAPVIYLASTFNGWNPGDFEFIMQKNDQGQYYITLDKQAECMDYKFTLGNWESVETNPSGNDISNRRLCFDNQDTTYVAIKAWRSTRVKTIRKVTLVISSLPKETLPGDPVYAAGSFNNWNPGNKWHAFKTDDSGRRYLTLASEDESITFKITRGNWRSVETTLSGKDIADRSFIMGHGDTLYLKVDRWKDR</sequence>
<dbReference type="RefSeq" id="WP_137305445.1">
    <property type="nucleotide sequence ID" value="NZ_DF968182.1"/>
</dbReference>
<evidence type="ECO:0008006" key="3">
    <source>
        <dbReference type="Google" id="ProtNLM"/>
    </source>
</evidence>
<proteinExistence type="predicted"/>
<evidence type="ECO:0000313" key="1">
    <source>
        <dbReference type="EMBL" id="GAP42903.1"/>
    </source>
</evidence>
<dbReference type="OrthoDB" id="9803578at2"/>
<gene>
    <name evidence="1" type="ORF">TBC1_111043</name>
</gene>
<dbReference type="CDD" id="cd02859">
    <property type="entry name" value="E_set_AMPKbeta_like_N"/>
    <property type="match status" value="1"/>
</dbReference>
<dbReference type="Proteomes" id="UP000053091">
    <property type="component" value="Unassembled WGS sequence"/>
</dbReference>
<evidence type="ECO:0000313" key="2">
    <source>
        <dbReference type="Proteomes" id="UP000053091"/>
    </source>
</evidence>
<keyword evidence="2" id="KW-1185">Reference proteome</keyword>
<accession>A0A0S7BWV5</accession>
<dbReference type="InterPro" id="IPR014756">
    <property type="entry name" value="Ig_E-set"/>
</dbReference>
<dbReference type="Gene3D" id="2.60.40.10">
    <property type="entry name" value="Immunoglobulins"/>
    <property type="match status" value="2"/>
</dbReference>
<dbReference type="EMBL" id="DF968182">
    <property type="protein sequence ID" value="GAP42903.1"/>
    <property type="molecule type" value="Genomic_DNA"/>
</dbReference>